<feature type="transmembrane region" description="Helical" evidence="1">
    <location>
        <begin position="12"/>
        <end position="30"/>
    </location>
</feature>
<gene>
    <name evidence="2" type="ORF">A3196_14930</name>
</gene>
<dbReference type="STRING" id="1818881.A3196_14930"/>
<evidence type="ECO:0008006" key="4">
    <source>
        <dbReference type="Google" id="ProtNLM"/>
    </source>
</evidence>
<name>A0A1E2UT64_9GAMM</name>
<dbReference type="RefSeq" id="WP_069014514.1">
    <property type="nucleotide sequence ID" value="NZ_LVJW01000003.1"/>
</dbReference>
<evidence type="ECO:0000256" key="1">
    <source>
        <dbReference type="SAM" id="Phobius"/>
    </source>
</evidence>
<sequence length="124" mass="14118">MQSIKKQRGLTFISWLVILIVAGFLVMVGIKITPVYIDHFAVKSALESIKNEPFAERKSKVELRNIILKRLNINSIRHVTKDHISIKSAPGSRTLNINYEVRRHIAYNAALVMTFDETVEITAN</sequence>
<organism evidence="2 3">
    <name type="scientific">Candidatus Thiodiazotropha endoloripes</name>
    <dbReference type="NCBI Taxonomy" id="1818881"/>
    <lineage>
        <taxon>Bacteria</taxon>
        <taxon>Pseudomonadati</taxon>
        <taxon>Pseudomonadota</taxon>
        <taxon>Gammaproteobacteria</taxon>
        <taxon>Chromatiales</taxon>
        <taxon>Sedimenticolaceae</taxon>
        <taxon>Candidatus Thiodiazotropha</taxon>
    </lineage>
</organism>
<dbReference type="AlphaFoldDB" id="A0A1E2UT64"/>
<protein>
    <recommendedName>
        <fullName evidence="4">DUF4845 domain-containing protein</fullName>
    </recommendedName>
</protein>
<accession>A0A1E2UT64</accession>
<dbReference type="Proteomes" id="UP000094849">
    <property type="component" value="Unassembled WGS sequence"/>
</dbReference>
<dbReference type="OrthoDB" id="5734946at2"/>
<keyword evidence="1" id="KW-0472">Membrane</keyword>
<evidence type="ECO:0000313" key="3">
    <source>
        <dbReference type="Proteomes" id="UP000094849"/>
    </source>
</evidence>
<proteinExistence type="predicted"/>
<reference evidence="2 3" key="1">
    <citation type="submission" date="2016-03" db="EMBL/GenBank/DDBJ databases">
        <title>Chemosynthetic sulphur-oxidizing symbionts of marine invertebrate animals are capable of nitrogen fixation.</title>
        <authorList>
            <person name="Petersen J.M."/>
            <person name="Kemper A."/>
            <person name="Gruber-Vodicka H."/>
            <person name="Cardini U."/>
            <person name="Geest Mvander."/>
            <person name="Kleiner M."/>
            <person name="Bulgheresi S."/>
            <person name="Fussmann M."/>
            <person name="Herbold C."/>
            <person name="Seah B.K.B."/>
            <person name="Antony C.Paul."/>
            <person name="Liu D."/>
            <person name="Belitz A."/>
            <person name="Weber M."/>
        </authorList>
    </citation>
    <scope>NUCLEOTIDE SEQUENCE [LARGE SCALE GENOMIC DNA]</scope>
    <source>
        <strain evidence="2">G_D</strain>
    </source>
</reference>
<dbReference type="Pfam" id="PF16137">
    <property type="entry name" value="DUF4845"/>
    <property type="match status" value="1"/>
</dbReference>
<keyword evidence="1" id="KW-0812">Transmembrane</keyword>
<keyword evidence="3" id="KW-1185">Reference proteome</keyword>
<comment type="caution">
    <text evidence="2">The sequence shown here is derived from an EMBL/GenBank/DDBJ whole genome shotgun (WGS) entry which is preliminary data.</text>
</comment>
<dbReference type="InterPro" id="IPR032314">
    <property type="entry name" value="DUF4845"/>
</dbReference>
<evidence type="ECO:0000313" key="2">
    <source>
        <dbReference type="EMBL" id="ODB97939.1"/>
    </source>
</evidence>
<keyword evidence="1" id="KW-1133">Transmembrane helix</keyword>
<dbReference type="EMBL" id="LVJZ01000003">
    <property type="protein sequence ID" value="ODB97939.1"/>
    <property type="molecule type" value="Genomic_DNA"/>
</dbReference>